<dbReference type="InParanoid" id="A0A2G5CM19"/>
<proteinExistence type="predicted"/>
<dbReference type="STRING" id="218851.A0A2G5CM19"/>
<gene>
    <name evidence="2" type="ORF">AQUCO_04500129v1</name>
</gene>
<dbReference type="Pfam" id="PF07734">
    <property type="entry name" value="FBA_1"/>
    <property type="match status" value="1"/>
</dbReference>
<evidence type="ECO:0000313" key="2">
    <source>
        <dbReference type="EMBL" id="PIA32309.1"/>
    </source>
</evidence>
<feature type="domain" description="F-box" evidence="1">
    <location>
        <begin position="24"/>
        <end position="64"/>
    </location>
</feature>
<dbReference type="PANTHER" id="PTHR31672:SF13">
    <property type="entry name" value="F-BOX PROTEIN CPR30-LIKE"/>
    <property type="match status" value="1"/>
</dbReference>
<name>A0A2G5CM19_AQUCA</name>
<protein>
    <recommendedName>
        <fullName evidence="1">F-box domain-containing protein</fullName>
    </recommendedName>
</protein>
<dbReference type="SMART" id="SM00256">
    <property type="entry name" value="FBOX"/>
    <property type="match status" value="1"/>
</dbReference>
<dbReference type="OrthoDB" id="1113741at2759"/>
<dbReference type="InterPro" id="IPR015915">
    <property type="entry name" value="Kelch-typ_b-propeller"/>
</dbReference>
<accession>A0A2G5CM19</accession>
<keyword evidence="3" id="KW-1185">Reference proteome</keyword>
<dbReference type="FunCoup" id="A0A2G5CM19">
    <property type="interactions" value="31"/>
</dbReference>
<dbReference type="InterPro" id="IPR001810">
    <property type="entry name" value="F-box_dom"/>
</dbReference>
<dbReference type="InterPro" id="IPR011043">
    <property type="entry name" value="Gal_Oxase/kelch_b-propeller"/>
</dbReference>
<dbReference type="Pfam" id="PF00646">
    <property type="entry name" value="F-box"/>
    <property type="match status" value="1"/>
</dbReference>
<dbReference type="InterPro" id="IPR017451">
    <property type="entry name" value="F-box-assoc_interact_dom"/>
</dbReference>
<dbReference type="InterPro" id="IPR006527">
    <property type="entry name" value="F-box-assoc_dom_typ1"/>
</dbReference>
<evidence type="ECO:0000259" key="1">
    <source>
        <dbReference type="SMART" id="SM00256"/>
    </source>
</evidence>
<dbReference type="NCBIfam" id="TIGR01640">
    <property type="entry name" value="F_box_assoc_1"/>
    <property type="match status" value="1"/>
</dbReference>
<dbReference type="Proteomes" id="UP000230069">
    <property type="component" value="Unassembled WGS sequence"/>
</dbReference>
<sequence length="421" mass="48337">MEMEKQVSCRIEGEEEEKETTISFCDEIEEKILLNLPIKSLLRFKCVSKPWYTRITNSRFIHKHLRLSQSQANNNKLNLMLHDTYGPLSYYGNQFLDDDDAIATPTPLPLNQPLLLDFSDDEKKLHKFHIVGSCDGLLLVVVTWDNGFLVRRGADVIYIWNPTTREYKTLPKLVPTDRGSWDPMVYGFGRDPTIDNNYKVLHLGQSEVHLYTTQTNSWKTLLPDIPFYCSGDDASSMKLAYANLHFIAEIKGSGDFRKSVVSFDLKDDKFRALPHPPFKGDSHPHLKDLCALNGGLWAFSGSRDLTLYCLWMMKNFGEEERHWKKMFSFNKDVIMDNPPLYFSSAVDFLQDGRQVLLTAKYKRPHESKSNSCVICYHIDTKRARILIEPVPASWSMAAVYVESLISPNATSTDDDNRDISN</sequence>
<dbReference type="Gene3D" id="2.120.10.80">
    <property type="entry name" value="Kelch-type beta propeller"/>
    <property type="match status" value="1"/>
</dbReference>
<dbReference type="InterPro" id="IPR036047">
    <property type="entry name" value="F-box-like_dom_sf"/>
</dbReference>
<dbReference type="PANTHER" id="PTHR31672">
    <property type="entry name" value="BNACNNG10540D PROTEIN"/>
    <property type="match status" value="1"/>
</dbReference>
<dbReference type="SUPFAM" id="SSF81383">
    <property type="entry name" value="F-box domain"/>
    <property type="match status" value="1"/>
</dbReference>
<reference evidence="2 3" key="1">
    <citation type="submission" date="2017-09" db="EMBL/GenBank/DDBJ databases">
        <title>WGS assembly of Aquilegia coerulea Goldsmith.</title>
        <authorList>
            <person name="Hodges S."/>
            <person name="Kramer E."/>
            <person name="Nordborg M."/>
            <person name="Tomkins J."/>
            <person name="Borevitz J."/>
            <person name="Derieg N."/>
            <person name="Yan J."/>
            <person name="Mihaltcheva S."/>
            <person name="Hayes R.D."/>
            <person name="Rokhsar D."/>
        </authorList>
    </citation>
    <scope>NUCLEOTIDE SEQUENCE [LARGE SCALE GENOMIC DNA]</scope>
    <source>
        <strain evidence="3">cv. Goldsmith</strain>
    </source>
</reference>
<evidence type="ECO:0000313" key="3">
    <source>
        <dbReference type="Proteomes" id="UP000230069"/>
    </source>
</evidence>
<dbReference type="SUPFAM" id="SSF50965">
    <property type="entry name" value="Galactose oxidase, central domain"/>
    <property type="match status" value="1"/>
</dbReference>
<dbReference type="InterPro" id="IPR050796">
    <property type="entry name" value="SCF_F-box_component"/>
</dbReference>
<organism evidence="2 3">
    <name type="scientific">Aquilegia coerulea</name>
    <name type="common">Rocky mountain columbine</name>
    <dbReference type="NCBI Taxonomy" id="218851"/>
    <lineage>
        <taxon>Eukaryota</taxon>
        <taxon>Viridiplantae</taxon>
        <taxon>Streptophyta</taxon>
        <taxon>Embryophyta</taxon>
        <taxon>Tracheophyta</taxon>
        <taxon>Spermatophyta</taxon>
        <taxon>Magnoliopsida</taxon>
        <taxon>Ranunculales</taxon>
        <taxon>Ranunculaceae</taxon>
        <taxon>Thalictroideae</taxon>
        <taxon>Aquilegia</taxon>
    </lineage>
</organism>
<dbReference type="AlphaFoldDB" id="A0A2G5CM19"/>
<dbReference type="EMBL" id="KZ305062">
    <property type="protein sequence ID" value="PIA32309.1"/>
    <property type="molecule type" value="Genomic_DNA"/>
</dbReference>